<accession>A0A9W7BQP3</accession>
<dbReference type="InterPro" id="IPR036291">
    <property type="entry name" value="NAD(P)-bd_dom_sf"/>
</dbReference>
<feature type="signal peptide" evidence="1">
    <location>
        <begin position="1"/>
        <end position="20"/>
    </location>
</feature>
<keyword evidence="3" id="KW-1185">Reference proteome</keyword>
<evidence type="ECO:0000313" key="3">
    <source>
        <dbReference type="Proteomes" id="UP001165085"/>
    </source>
</evidence>
<dbReference type="PANTHER" id="PTHR43313">
    <property type="entry name" value="SHORT-CHAIN DEHYDROGENASE/REDUCTASE FAMILY 9C"/>
    <property type="match status" value="1"/>
</dbReference>
<dbReference type="OrthoDB" id="1274115at2759"/>
<proteinExistence type="predicted"/>
<dbReference type="InterPro" id="IPR020904">
    <property type="entry name" value="Sc_DH/Rdtase_CS"/>
</dbReference>
<dbReference type="PANTHER" id="PTHR43313:SF1">
    <property type="entry name" value="3BETA-HYDROXYSTEROID DEHYDROGENASE DHS-16"/>
    <property type="match status" value="1"/>
</dbReference>
<gene>
    <name evidence="2" type="ORF">TrST_g5949</name>
</gene>
<evidence type="ECO:0000256" key="1">
    <source>
        <dbReference type="SAM" id="SignalP"/>
    </source>
</evidence>
<comment type="caution">
    <text evidence="2">The sequence shown here is derived from an EMBL/GenBank/DDBJ whole genome shotgun (WGS) entry which is preliminary data.</text>
</comment>
<dbReference type="Gene3D" id="3.40.50.720">
    <property type="entry name" value="NAD(P)-binding Rossmann-like Domain"/>
    <property type="match status" value="1"/>
</dbReference>
<dbReference type="PROSITE" id="PS00061">
    <property type="entry name" value="ADH_SHORT"/>
    <property type="match status" value="1"/>
</dbReference>
<dbReference type="PRINTS" id="PR00081">
    <property type="entry name" value="GDHRDH"/>
</dbReference>
<dbReference type="SUPFAM" id="SSF51735">
    <property type="entry name" value="NAD(P)-binding Rossmann-fold domains"/>
    <property type="match status" value="1"/>
</dbReference>
<protein>
    <submittedName>
        <fullName evidence="2">Uncharacterized protein</fullName>
    </submittedName>
</protein>
<keyword evidence="1" id="KW-0732">Signal</keyword>
<dbReference type="GO" id="GO:0016491">
    <property type="term" value="F:oxidoreductase activity"/>
    <property type="evidence" value="ECO:0007669"/>
    <property type="project" value="TreeGrafter"/>
</dbReference>
<dbReference type="AlphaFoldDB" id="A0A9W7BQP3"/>
<dbReference type="Pfam" id="PF00106">
    <property type="entry name" value="adh_short"/>
    <property type="match status" value="1"/>
</dbReference>
<name>A0A9W7BQP3_9STRA</name>
<dbReference type="InterPro" id="IPR002347">
    <property type="entry name" value="SDR_fam"/>
</dbReference>
<reference evidence="3" key="1">
    <citation type="journal article" date="2023" name="Commun. Biol.">
        <title>Genome analysis of Parmales, the sister group of diatoms, reveals the evolutionary specialization of diatoms from phago-mixotrophs to photoautotrophs.</title>
        <authorList>
            <person name="Ban H."/>
            <person name="Sato S."/>
            <person name="Yoshikawa S."/>
            <person name="Yamada K."/>
            <person name="Nakamura Y."/>
            <person name="Ichinomiya M."/>
            <person name="Sato N."/>
            <person name="Blanc-Mathieu R."/>
            <person name="Endo H."/>
            <person name="Kuwata A."/>
            <person name="Ogata H."/>
        </authorList>
    </citation>
    <scope>NUCLEOTIDE SEQUENCE [LARGE SCALE GENOMIC DNA]</scope>
    <source>
        <strain evidence="3">NIES 3701</strain>
    </source>
</reference>
<dbReference type="GO" id="GO:0008202">
    <property type="term" value="P:steroid metabolic process"/>
    <property type="evidence" value="ECO:0007669"/>
    <property type="project" value="TreeGrafter"/>
</dbReference>
<feature type="chain" id="PRO_5040769298" evidence="1">
    <location>
        <begin position="21"/>
        <end position="330"/>
    </location>
</feature>
<dbReference type="Proteomes" id="UP001165085">
    <property type="component" value="Unassembled WGS sequence"/>
</dbReference>
<sequence length="330" mass="36891">MNRTWSLLPLYLCLLHWGISTLFSRSKPYPPPLPSQSCVLITGCSSGIGKSAALHLVSKGYYVFAGVRSLNDAKMLTREFEEIKDMDEHTSEDGIIFPVMLDVTREDNIDEAYEEVEHLCGEGRNLVALINNAGMQQITPMEYVPLDAMKFAFDVNVFAPVALVQKFLPMLKKSGSARRIINIGSASSFLTPPFYGVYASTKVALETINDALRVELNQFNVSVSLLQPGSTSTEIEGKMLAQAKAIIEDDSQIDYAPRMFRMSHALEWLSGYPPLAHLLFTDVKYTTQAIVDALESERPKTKYIVGWDAEVFKFAVFLPDRIVDWVLGFL</sequence>
<dbReference type="EMBL" id="BRXY01000378">
    <property type="protein sequence ID" value="GMH90923.1"/>
    <property type="molecule type" value="Genomic_DNA"/>
</dbReference>
<organism evidence="2 3">
    <name type="scientific">Triparma strigata</name>
    <dbReference type="NCBI Taxonomy" id="1606541"/>
    <lineage>
        <taxon>Eukaryota</taxon>
        <taxon>Sar</taxon>
        <taxon>Stramenopiles</taxon>
        <taxon>Ochrophyta</taxon>
        <taxon>Bolidophyceae</taxon>
        <taxon>Parmales</taxon>
        <taxon>Triparmaceae</taxon>
        <taxon>Triparma</taxon>
    </lineage>
</organism>
<evidence type="ECO:0000313" key="2">
    <source>
        <dbReference type="EMBL" id="GMH90923.1"/>
    </source>
</evidence>